<evidence type="ECO:0000313" key="3">
    <source>
        <dbReference type="Proteomes" id="UP000827092"/>
    </source>
</evidence>
<feature type="compositionally biased region" description="Basic residues" evidence="1">
    <location>
        <begin position="217"/>
        <end position="226"/>
    </location>
</feature>
<organism evidence="2 3">
    <name type="scientific">Oedothorax gibbosus</name>
    <dbReference type="NCBI Taxonomy" id="931172"/>
    <lineage>
        <taxon>Eukaryota</taxon>
        <taxon>Metazoa</taxon>
        <taxon>Ecdysozoa</taxon>
        <taxon>Arthropoda</taxon>
        <taxon>Chelicerata</taxon>
        <taxon>Arachnida</taxon>
        <taxon>Araneae</taxon>
        <taxon>Araneomorphae</taxon>
        <taxon>Entelegynae</taxon>
        <taxon>Araneoidea</taxon>
        <taxon>Linyphiidae</taxon>
        <taxon>Erigoninae</taxon>
        <taxon>Oedothorax</taxon>
    </lineage>
</organism>
<reference evidence="2 3" key="1">
    <citation type="journal article" date="2022" name="Nat. Ecol. Evol.">
        <title>A masculinizing supergene underlies an exaggerated male reproductive morph in a spider.</title>
        <authorList>
            <person name="Hendrickx F."/>
            <person name="De Corte Z."/>
            <person name="Sonet G."/>
            <person name="Van Belleghem S.M."/>
            <person name="Kostlbacher S."/>
            <person name="Vangestel C."/>
        </authorList>
    </citation>
    <scope>NUCLEOTIDE SEQUENCE [LARGE SCALE GENOMIC DNA]</scope>
    <source>
        <strain evidence="2">W744_W776</strain>
    </source>
</reference>
<name>A0AAV6TGZ2_9ARAC</name>
<protein>
    <submittedName>
        <fullName evidence="2">Uncharacterized protein</fullName>
    </submittedName>
</protein>
<feature type="region of interest" description="Disordered" evidence="1">
    <location>
        <begin position="203"/>
        <end position="229"/>
    </location>
</feature>
<dbReference type="Proteomes" id="UP000827092">
    <property type="component" value="Unassembled WGS sequence"/>
</dbReference>
<gene>
    <name evidence="2" type="ORF">JTE90_004667</name>
</gene>
<dbReference type="AlphaFoldDB" id="A0AAV6TGZ2"/>
<evidence type="ECO:0000256" key="1">
    <source>
        <dbReference type="SAM" id="MobiDB-lite"/>
    </source>
</evidence>
<dbReference type="EMBL" id="JAFNEN010004645">
    <property type="protein sequence ID" value="KAG8170950.1"/>
    <property type="molecule type" value="Genomic_DNA"/>
</dbReference>
<keyword evidence="3" id="KW-1185">Reference proteome</keyword>
<sequence>MSKRMALVPEELFSSYQFRDPETRIEDEMTKLLDRNTLPDDMKVKLLSQLITRYHKVVNEPAEPIPVKMQETNVPIPVKMQEVKEPSKKDETHPVDSMVRNILMSVPKYSAKFITPIIEKLKTRGVSWNEKGEITMDGRVITNSNIIDFFSYLMRNSKEQLEPRHFDLFLKAIKEAKIPMSWITNKRLYNRLNEAEDSFVFESVEDEPPSSEGRRFTPLRRKKVKRSYRDLSFASPSPLAAWHRNPNEKWLNFSGKSTTT</sequence>
<accession>A0AAV6TGZ2</accession>
<evidence type="ECO:0000313" key="2">
    <source>
        <dbReference type="EMBL" id="KAG8170950.1"/>
    </source>
</evidence>
<proteinExistence type="predicted"/>
<comment type="caution">
    <text evidence="2">The sequence shown here is derived from an EMBL/GenBank/DDBJ whole genome shotgun (WGS) entry which is preliminary data.</text>
</comment>